<keyword evidence="3" id="KW-0645">Protease</keyword>
<organism evidence="13 14">
    <name type="scientific">Prototheca wickerhamii</name>
    <dbReference type="NCBI Taxonomy" id="3111"/>
    <lineage>
        <taxon>Eukaryota</taxon>
        <taxon>Viridiplantae</taxon>
        <taxon>Chlorophyta</taxon>
        <taxon>core chlorophytes</taxon>
        <taxon>Trebouxiophyceae</taxon>
        <taxon>Chlorellales</taxon>
        <taxon>Chlorellaceae</taxon>
        <taxon>Prototheca</taxon>
    </lineage>
</organism>
<keyword evidence="6" id="KW-0256">Endoplasmic reticulum</keyword>
<dbReference type="GO" id="GO:0005789">
    <property type="term" value="C:endoplasmic reticulum membrane"/>
    <property type="evidence" value="ECO:0007669"/>
    <property type="project" value="UniProtKB-SubCell"/>
</dbReference>
<accession>A0AAD9INM5</accession>
<evidence type="ECO:0000256" key="6">
    <source>
        <dbReference type="ARBA" id="ARBA00022824"/>
    </source>
</evidence>
<dbReference type="PANTHER" id="PTHR13046:SF0">
    <property type="entry name" value="CAAX PRENYL PROTEASE 2"/>
    <property type="match status" value="1"/>
</dbReference>
<evidence type="ECO:0000256" key="7">
    <source>
        <dbReference type="ARBA" id="ARBA00022989"/>
    </source>
</evidence>
<evidence type="ECO:0000256" key="10">
    <source>
        <dbReference type="ARBA" id="ARBA00049729"/>
    </source>
</evidence>
<sequence>MELRVLDVALAGAGAAGYLAVYVLPLHLVPGPRDSPRVLRFRLGATAVSSTLLTFLPPFLALYRLNGQAPSARELAAQLGLIGPLSSALVGLSVTAVLFAGPLAYEAQEAADRARNGLRPWVRMRTTLQVLRDCVVAPVTEELVFRASLPAFLRAACPPLGAAAAAGAALLVFAGAHCHHVFERLRHGGHSLRTALGATAFQALYTGVFGAYGSLLLHSTRSVAAPIAAHVLCNAQGVPPFASMRRHRRAALLMTVTGLGAAAWLGLVARQASVATSHGGV</sequence>
<proteinExistence type="inferred from homology"/>
<comment type="subcellular location">
    <subcellularLocation>
        <location evidence="1">Endoplasmic reticulum membrane</location>
        <topology evidence="1">Multi-pass membrane protein</topology>
    </subcellularLocation>
</comment>
<keyword evidence="8 11" id="KW-0472">Membrane</keyword>
<feature type="transmembrane region" description="Helical" evidence="11">
    <location>
        <begin position="250"/>
        <end position="269"/>
    </location>
</feature>
<name>A0AAD9INM5_PROWI</name>
<keyword evidence="7 11" id="KW-1133">Transmembrane helix</keyword>
<dbReference type="InterPro" id="IPR003675">
    <property type="entry name" value="Rce1/LyrA-like_dom"/>
</dbReference>
<gene>
    <name evidence="13" type="ORF">QBZ16_000608</name>
</gene>
<evidence type="ECO:0000256" key="11">
    <source>
        <dbReference type="SAM" id="Phobius"/>
    </source>
</evidence>
<dbReference type="Pfam" id="PF02517">
    <property type="entry name" value="Rce1-like"/>
    <property type="match status" value="1"/>
</dbReference>
<dbReference type="EMBL" id="JASFZW010000001">
    <property type="protein sequence ID" value="KAK2080754.1"/>
    <property type="molecule type" value="Genomic_DNA"/>
</dbReference>
<dbReference type="InterPro" id="IPR039731">
    <property type="entry name" value="Rce1"/>
</dbReference>
<comment type="similarity">
    <text evidence="2">Belongs to the peptidase U48 family.</text>
</comment>
<evidence type="ECO:0000313" key="14">
    <source>
        <dbReference type="Proteomes" id="UP001255856"/>
    </source>
</evidence>
<dbReference type="GO" id="GO:0004222">
    <property type="term" value="F:metalloendopeptidase activity"/>
    <property type="evidence" value="ECO:0007669"/>
    <property type="project" value="InterPro"/>
</dbReference>
<evidence type="ECO:0000256" key="8">
    <source>
        <dbReference type="ARBA" id="ARBA00023136"/>
    </source>
</evidence>
<keyword evidence="4 11" id="KW-0812">Transmembrane</keyword>
<keyword evidence="5" id="KW-0378">Hydrolase</keyword>
<protein>
    <recommendedName>
        <fullName evidence="10">intramembrane prenyl-peptidase Rce1</fullName>
        <ecNumber evidence="10">3.4.26.1</ecNumber>
    </recommendedName>
</protein>
<dbReference type="GO" id="GO:0071586">
    <property type="term" value="P:CAAX-box protein processing"/>
    <property type="evidence" value="ECO:0007669"/>
    <property type="project" value="InterPro"/>
</dbReference>
<keyword evidence="14" id="KW-1185">Reference proteome</keyword>
<comment type="catalytic activity">
    <reaction evidence="9">
        <text>Hydrolyzes the peptide bond -P2-(S-farnesyl or geranylgeranyl)C-P1'-P2'-P3'-COOH where P1' and P2' are amino acids with aliphatic sidechains and P3' is any C-terminal residue.</text>
        <dbReference type="EC" id="3.4.26.1"/>
    </reaction>
</comment>
<evidence type="ECO:0000256" key="3">
    <source>
        <dbReference type="ARBA" id="ARBA00022670"/>
    </source>
</evidence>
<feature type="transmembrane region" description="Helical" evidence="11">
    <location>
        <begin position="81"/>
        <end position="105"/>
    </location>
</feature>
<comment type="caution">
    <text evidence="13">The sequence shown here is derived from an EMBL/GenBank/DDBJ whole genome shotgun (WGS) entry which is preliminary data.</text>
</comment>
<dbReference type="Proteomes" id="UP001255856">
    <property type="component" value="Unassembled WGS sequence"/>
</dbReference>
<evidence type="ECO:0000256" key="2">
    <source>
        <dbReference type="ARBA" id="ARBA00006897"/>
    </source>
</evidence>
<evidence type="ECO:0000256" key="9">
    <source>
        <dbReference type="ARBA" id="ARBA00047280"/>
    </source>
</evidence>
<evidence type="ECO:0000259" key="12">
    <source>
        <dbReference type="Pfam" id="PF02517"/>
    </source>
</evidence>
<dbReference type="AlphaFoldDB" id="A0AAD9INM5"/>
<reference evidence="13" key="1">
    <citation type="submission" date="2021-01" db="EMBL/GenBank/DDBJ databases">
        <authorList>
            <person name="Eckstrom K.M.E."/>
        </authorList>
    </citation>
    <scope>NUCLEOTIDE SEQUENCE</scope>
    <source>
        <strain evidence="13">UVCC 0001</strain>
    </source>
</reference>
<feature type="transmembrane region" description="Helical" evidence="11">
    <location>
        <begin position="6"/>
        <end position="29"/>
    </location>
</feature>
<feature type="transmembrane region" description="Helical" evidence="11">
    <location>
        <begin position="41"/>
        <end position="61"/>
    </location>
</feature>
<evidence type="ECO:0000313" key="13">
    <source>
        <dbReference type="EMBL" id="KAK2080754.1"/>
    </source>
</evidence>
<evidence type="ECO:0000256" key="4">
    <source>
        <dbReference type="ARBA" id="ARBA00022692"/>
    </source>
</evidence>
<dbReference type="EC" id="3.4.26.1" evidence="10"/>
<dbReference type="PANTHER" id="PTHR13046">
    <property type="entry name" value="PROTEASE U48 CAAX PRENYL PROTEASE RCE1"/>
    <property type="match status" value="1"/>
</dbReference>
<evidence type="ECO:0000256" key="1">
    <source>
        <dbReference type="ARBA" id="ARBA00004477"/>
    </source>
</evidence>
<feature type="domain" description="CAAX prenyl protease 2/Lysostaphin resistance protein A-like" evidence="12">
    <location>
        <begin position="127"/>
        <end position="235"/>
    </location>
</feature>
<evidence type="ECO:0000256" key="5">
    <source>
        <dbReference type="ARBA" id="ARBA00022801"/>
    </source>
</evidence>